<dbReference type="InterPro" id="IPR036396">
    <property type="entry name" value="Cyt_P450_sf"/>
</dbReference>
<accession>A0A550BXJ0</accession>
<keyword evidence="6 14" id="KW-0812">Transmembrane</keyword>
<dbReference type="GO" id="GO:0004497">
    <property type="term" value="F:monooxygenase activity"/>
    <property type="evidence" value="ECO:0007669"/>
    <property type="project" value="UniProtKB-KW"/>
</dbReference>
<evidence type="ECO:0000256" key="12">
    <source>
        <dbReference type="ARBA" id="ARBA00023136"/>
    </source>
</evidence>
<dbReference type="InterPro" id="IPR050121">
    <property type="entry name" value="Cytochrome_P450_monoxygenase"/>
</dbReference>
<dbReference type="OrthoDB" id="1470350at2759"/>
<comment type="cofactor">
    <cofactor evidence="1 13">
        <name>heme</name>
        <dbReference type="ChEBI" id="CHEBI:30413"/>
    </cofactor>
</comment>
<evidence type="ECO:0000256" key="10">
    <source>
        <dbReference type="ARBA" id="ARBA00023004"/>
    </source>
</evidence>
<evidence type="ECO:0000313" key="15">
    <source>
        <dbReference type="EMBL" id="TRM57260.1"/>
    </source>
</evidence>
<feature type="binding site" description="axial binding residue" evidence="13">
    <location>
        <position position="428"/>
    </location>
    <ligand>
        <name>heme</name>
        <dbReference type="ChEBI" id="CHEBI:30413"/>
    </ligand>
    <ligandPart>
        <name>Fe</name>
        <dbReference type="ChEBI" id="CHEBI:18248"/>
    </ligandPart>
</feature>
<protein>
    <submittedName>
        <fullName evidence="15">Cytochrome P450</fullName>
    </submittedName>
</protein>
<comment type="subcellular location">
    <subcellularLocation>
        <location evidence="2">Membrane</location>
    </subcellularLocation>
</comment>
<dbReference type="PRINTS" id="PR00385">
    <property type="entry name" value="P450"/>
</dbReference>
<evidence type="ECO:0000256" key="2">
    <source>
        <dbReference type="ARBA" id="ARBA00004370"/>
    </source>
</evidence>
<dbReference type="GO" id="GO:0016705">
    <property type="term" value="F:oxidoreductase activity, acting on paired donors, with incorporation or reduction of molecular oxygen"/>
    <property type="evidence" value="ECO:0007669"/>
    <property type="project" value="InterPro"/>
</dbReference>
<dbReference type="GO" id="GO:0016020">
    <property type="term" value="C:membrane"/>
    <property type="evidence" value="ECO:0007669"/>
    <property type="project" value="UniProtKB-SubCell"/>
</dbReference>
<keyword evidence="16" id="KW-1185">Reference proteome</keyword>
<evidence type="ECO:0000256" key="3">
    <source>
        <dbReference type="ARBA" id="ARBA00004721"/>
    </source>
</evidence>
<keyword evidence="10 13" id="KW-0408">Iron</keyword>
<evidence type="ECO:0000256" key="7">
    <source>
        <dbReference type="ARBA" id="ARBA00022723"/>
    </source>
</evidence>
<reference evidence="15 16" key="1">
    <citation type="journal article" date="2019" name="New Phytol.">
        <title>Comparative genomics reveals unique wood-decay strategies and fruiting body development in the Schizophyllaceae.</title>
        <authorList>
            <person name="Almasi E."/>
            <person name="Sahu N."/>
            <person name="Krizsan K."/>
            <person name="Balint B."/>
            <person name="Kovacs G.M."/>
            <person name="Kiss B."/>
            <person name="Cseklye J."/>
            <person name="Drula E."/>
            <person name="Henrissat B."/>
            <person name="Nagy I."/>
            <person name="Chovatia M."/>
            <person name="Adam C."/>
            <person name="LaButti K."/>
            <person name="Lipzen A."/>
            <person name="Riley R."/>
            <person name="Grigoriev I.V."/>
            <person name="Nagy L.G."/>
        </authorList>
    </citation>
    <scope>NUCLEOTIDE SEQUENCE [LARGE SCALE GENOMIC DNA]</scope>
    <source>
        <strain evidence="15 16">NL-1724</strain>
    </source>
</reference>
<keyword evidence="5 13" id="KW-0349">Heme</keyword>
<dbReference type="Proteomes" id="UP000320762">
    <property type="component" value="Unassembled WGS sequence"/>
</dbReference>
<comment type="similarity">
    <text evidence="4">Belongs to the cytochrome P450 family.</text>
</comment>
<keyword evidence="8 14" id="KW-1133">Transmembrane helix</keyword>
<keyword evidence="12 14" id="KW-0472">Membrane</keyword>
<evidence type="ECO:0000256" key="11">
    <source>
        <dbReference type="ARBA" id="ARBA00023033"/>
    </source>
</evidence>
<evidence type="ECO:0000313" key="16">
    <source>
        <dbReference type="Proteomes" id="UP000320762"/>
    </source>
</evidence>
<dbReference type="AlphaFoldDB" id="A0A550BXJ0"/>
<feature type="non-terminal residue" evidence="15">
    <location>
        <position position="1"/>
    </location>
</feature>
<evidence type="ECO:0000256" key="8">
    <source>
        <dbReference type="ARBA" id="ARBA00022989"/>
    </source>
</evidence>
<proteinExistence type="inferred from homology"/>
<dbReference type="Pfam" id="PF00067">
    <property type="entry name" value="p450"/>
    <property type="match status" value="1"/>
</dbReference>
<gene>
    <name evidence="15" type="ORF">BD626DRAFT_515578</name>
</gene>
<dbReference type="Gene3D" id="1.10.630.10">
    <property type="entry name" value="Cytochrome P450"/>
    <property type="match status" value="1"/>
</dbReference>
<comment type="caution">
    <text evidence="15">The sequence shown here is derived from an EMBL/GenBank/DDBJ whole genome shotgun (WGS) entry which is preliminary data.</text>
</comment>
<dbReference type="GO" id="GO:0005506">
    <property type="term" value="F:iron ion binding"/>
    <property type="evidence" value="ECO:0007669"/>
    <property type="project" value="InterPro"/>
</dbReference>
<sequence>MSTIVTAMQEHWVLLTAVGLLVIACRRLFTPPPELAHLPRVPVLPLLWSYFTGEVEDVRIKRLLLPFAERGEGVVLVYALGRWIVHVLDDKIAKDISADIVTWPKEEPPDDLLLWRLVGKTNVILSNGINWQRHSRVVKSALQRNLPIEDFVNLANRLFRVMGDGGKMQWDDLAMRFTLDAVGSTTFGWDFNSIEDTNTPFVKEYSHVMDSIANPLYIVFPGLERLIPRRDIIRKIDALIAKFTNILDQKKENKGNDMLTYMLEEPEMSDVEFRDNMVVFFIAGHDTTAGAMSSLVYFFAKHPEMQVRARAEVLAAMGTDEPNLDNLHDLPFIQACIREALRINTPIVYMVPRASARPAELVSALGKRYVLPANTSVILNICAIHYNPRYWPSPSSFKPERFMNRDDKEIAHVDAGLWMPFALGPRQCPARNFALYEMRTLISMLLREWEWELPADSPHMDGLKNGFSPFALSLPKNMDVVFRRGNFSRSDVKMDLHSIGPDQ</sequence>
<evidence type="ECO:0000256" key="13">
    <source>
        <dbReference type="PIRSR" id="PIRSR602401-1"/>
    </source>
</evidence>
<keyword evidence="9" id="KW-0560">Oxidoreductase</keyword>
<evidence type="ECO:0000256" key="6">
    <source>
        <dbReference type="ARBA" id="ARBA00022692"/>
    </source>
</evidence>
<dbReference type="PANTHER" id="PTHR24305:SF166">
    <property type="entry name" value="CYTOCHROME P450 12A4, MITOCHONDRIAL-RELATED"/>
    <property type="match status" value="1"/>
</dbReference>
<dbReference type="SUPFAM" id="SSF48264">
    <property type="entry name" value="Cytochrome P450"/>
    <property type="match status" value="1"/>
</dbReference>
<dbReference type="GO" id="GO:0020037">
    <property type="term" value="F:heme binding"/>
    <property type="evidence" value="ECO:0007669"/>
    <property type="project" value="InterPro"/>
</dbReference>
<dbReference type="EMBL" id="VDMD01000050">
    <property type="protein sequence ID" value="TRM57260.1"/>
    <property type="molecule type" value="Genomic_DNA"/>
</dbReference>
<keyword evidence="7 13" id="KW-0479">Metal-binding</keyword>
<evidence type="ECO:0000256" key="5">
    <source>
        <dbReference type="ARBA" id="ARBA00022617"/>
    </source>
</evidence>
<feature type="transmembrane region" description="Helical" evidence="14">
    <location>
        <begin position="12"/>
        <end position="29"/>
    </location>
</feature>
<evidence type="ECO:0000256" key="4">
    <source>
        <dbReference type="ARBA" id="ARBA00010617"/>
    </source>
</evidence>
<evidence type="ECO:0000256" key="9">
    <source>
        <dbReference type="ARBA" id="ARBA00023002"/>
    </source>
</evidence>
<organism evidence="15 16">
    <name type="scientific">Schizophyllum amplum</name>
    <dbReference type="NCBI Taxonomy" id="97359"/>
    <lineage>
        <taxon>Eukaryota</taxon>
        <taxon>Fungi</taxon>
        <taxon>Dikarya</taxon>
        <taxon>Basidiomycota</taxon>
        <taxon>Agaricomycotina</taxon>
        <taxon>Agaricomycetes</taxon>
        <taxon>Agaricomycetidae</taxon>
        <taxon>Agaricales</taxon>
        <taxon>Schizophyllaceae</taxon>
        <taxon>Schizophyllum</taxon>
    </lineage>
</organism>
<keyword evidence="11" id="KW-0503">Monooxygenase</keyword>
<dbReference type="InterPro" id="IPR002401">
    <property type="entry name" value="Cyt_P450_E_grp-I"/>
</dbReference>
<dbReference type="PANTHER" id="PTHR24305">
    <property type="entry name" value="CYTOCHROME P450"/>
    <property type="match status" value="1"/>
</dbReference>
<comment type="pathway">
    <text evidence="3">Secondary metabolite biosynthesis; terpenoid biosynthesis.</text>
</comment>
<dbReference type="PRINTS" id="PR00463">
    <property type="entry name" value="EP450I"/>
</dbReference>
<name>A0A550BXJ0_9AGAR</name>
<dbReference type="InterPro" id="IPR001128">
    <property type="entry name" value="Cyt_P450"/>
</dbReference>
<evidence type="ECO:0000256" key="1">
    <source>
        <dbReference type="ARBA" id="ARBA00001971"/>
    </source>
</evidence>
<evidence type="ECO:0000256" key="14">
    <source>
        <dbReference type="SAM" id="Phobius"/>
    </source>
</evidence>
<dbReference type="STRING" id="97359.A0A550BXJ0"/>